<dbReference type="RefSeq" id="WP_181581295.1">
    <property type="nucleotide sequence ID" value="NZ_CP059399.1"/>
</dbReference>
<organism evidence="3 4">
    <name type="scientific">Nocardia huaxiensis</name>
    <dbReference type="NCBI Taxonomy" id="2755382"/>
    <lineage>
        <taxon>Bacteria</taxon>
        <taxon>Bacillati</taxon>
        <taxon>Actinomycetota</taxon>
        <taxon>Actinomycetes</taxon>
        <taxon>Mycobacteriales</taxon>
        <taxon>Nocardiaceae</taxon>
        <taxon>Nocardia</taxon>
    </lineage>
</organism>
<proteinExistence type="predicted"/>
<keyword evidence="2" id="KW-0472">Membrane</keyword>
<dbReference type="AlphaFoldDB" id="A0A7D6VHD4"/>
<keyword evidence="2" id="KW-0812">Transmembrane</keyword>
<keyword evidence="2" id="KW-1133">Transmembrane helix</keyword>
<accession>A0A7D6VHD4</accession>
<feature type="compositionally biased region" description="Basic and acidic residues" evidence="1">
    <location>
        <begin position="65"/>
        <end position="86"/>
    </location>
</feature>
<keyword evidence="4" id="KW-1185">Reference proteome</keyword>
<dbReference type="KEGG" id="nhu:H0264_33775"/>
<feature type="region of interest" description="Disordered" evidence="1">
    <location>
        <begin position="65"/>
        <end position="106"/>
    </location>
</feature>
<protein>
    <submittedName>
        <fullName evidence="3">Uncharacterized protein</fullName>
    </submittedName>
</protein>
<evidence type="ECO:0000256" key="1">
    <source>
        <dbReference type="SAM" id="MobiDB-lite"/>
    </source>
</evidence>
<evidence type="ECO:0000256" key="2">
    <source>
        <dbReference type="SAM" id="Phobius"/>
    </source>
</evidence>
<dbReference type="Proteomes" id="UP000515512">
    <property type="component" value="Chromosome"/>
</dbReference>
<name>A0A7D6VHD4_9NOCA</name>
<reference evidence="3 4" key="1">
    <citation type="submission" date="2020-07" db="EMBL/GenBank/DDBJ databases">
        <authorList>
            <person name="Zhuang K."/>
            <person name="Ran Y."/>
        </authorList>
    </citation>
    <scope>NUCLEOTIDE SEQUENCE [LARGE SCALE GENOMIC DNA]</scope>
    <source>
        <strain evidence="3 4">WCH-YHL-001</strain>
    </source>
</reference>
<evidence type="ECO:0000313" key="3">
    <source>
        <dbReference type="EMBL" id="QLY30096.1"/>
    </source>
</evidence>
<feature type="transmembrane region" description="Helical" evidence="2">
    <location>
        <begin position="39"/>
        <end position="59"/>
    </location>
</feature>
<sequence length="106" mass="11820">MVALLAYMCWRIDFAEPVGKDRFTSFLERKPTEMTTLVVILIAWVALSVPAALVLARLFRSNAGNHDRDELGAARDNNPEFDRTAEELTPGTAAGKDDTNRVFPPR</sequence>
<evidence type="ECO:0000313" key="4">
    <source>
        <dbReference type="Proteomes" id="UP000515512"/>
    </source>
</evidence>
<gene>
    <name evidence="3" type="ORF">H0264_33775</name>
</gene>
<dbReference type="EMBL" id="CP059399">
    <property type="protein sequence ID" value="QLY30096.1"/>
    <property type="molecule type" value="Genomic_DNA"/>
</dbReference>